<evidence type="ECO:0000313" key="3">
    <source>
        <dbReference type="EMBL" id="CAK9085983.1"/>
    </source>
</evidence>
<keyword evidence="4" id="KW-1185">Reference proteome</keyword>
<evidence type="ECO:0000313" key="4">
    <source>
        <dbReference type="Proteomes" id="UP001642484"/>
    </source>
</evidence>
<reference evidence="3 4" key="1">
    <citation type="submission" date="2024-02" db="EMBL/GenBank/DDBJ databases">
        <authorList>
            <person name="Chen Y."/>
            <person name="Shah S."/>
            <person name="Dougan E. K."/>
            <person name="Thang M."/>
            <person name="Chan C."/>
        </authorList>
    </citation>
    <scope>NUCLEOTIDE SEQUENCE [LARGE SCALE GENOMIC DNA]</scope>
</reference>
<dbReference type="PANTHER" id="PTHR48081">
    <property type="entry name" value="AB HYDROLASE SUPERFAMILY PROTEIN C4A8.06C"/>
    <property type="match status" value="1"/>
</dbReference>
<dbReference type="PANTHER" id="PTHR48081:SF33">
    <property type="entry name" value="KYNURENINE FORMAMIDASE"/>
    <property type="match status" value="1"/>
</dbReference>
<dbReference type="Gene3D" id="3.40.50.1820">
    <property type="entry name" value="alpha/beta hydrolase"/>
    <property type="match status" value="1"/>
</dbReference>
<protein>
    <recommendedName>
        <fullName evidence="2">BD-FAE-like domain-containing protein</fullName>
    </recommendedName>
</protein>
<name>A0ABP0QD88_9DINO</name>
<dbReference type="InterPro" id="IPR029058">
    <property type="entry name" value="AB_hydrolase_fold"/>
</dbReference>
<gene>
    <name evidence="3" type="ORF">CCMP2556_LOCUS41705</name>
</gene>
<dbReference type="Proteomes" id="UP001642484">
    <property type="component" value="Unassembled WGS sequence"/>
</dbReference>
<sequence>MAHVWHAWPAGTRFRRFLACMYILLALLLSLFGTWPGFTVQEVRYGPERLHTGDLLRPSCDPRGVVMLIHGGFWKSAFDRRLMVDLAKDLVDRGLAVWNVDYRSVGDGGGYPETLEDVTRALNWLRSSEASELQVNQLPVAVVGHSAGGHLATWLGLQRLLDEEVFKQEVHPRVVISQAGVLDLLGAYDADLGNGAVRDFLGTTLPKRPTMGGGLMDLLSGPKEDAEVRSANSDPMQLLQRVQIPTVRDTDPLTVVLIHGLHDLHVPSEQSRAFHSACVQRDEERSARRSALRTPTARFKALGCSG</sequence>
<evidence type="ECO:0000256" key="1">
    <source>
        <dbReference type="ARBA" id="ARBA00022801"/>
    </source>
</evidence>
<proteinExistence type="predicted"/>
<dbReference type="EMBL" id="CAXAMN010024361">
    <property type="protein sequence ID" value="CAK9085983.1"/>
    <property type="molecule type" value="Genomic_DNA"/>
</dbReference>
<comment type="caution">
    <text evidence="3">The sequence shown here is derived from an EMBL/GenBank/DDBJ whole genome shotgun (WGS) entry which is preliminary data.</text>
</comment>
<evidence type="ECO:0000259" key="2">
    <source>
        <dbReference type="Pfam" id="PF20434"/>
    </source>
</evidence>
<feature type="domain" description="BD-FAE-like" evidence="2">
    <location>
        <begin position="63"/>
        <end position="276"/>
    </location>
</feature>
<dbReference type="InterPro" id="IPR049492">
    <property type="entry name" value="BD-FAE-like_dom"/>
</dbReference>
<accession>A0ABP0QD88</accession>
<dbReference type="InterPro" id="IPR050300">
    <property type="entry name" value="GDXG_lipolytic_enzyme"/>
</dbReference>
<dbReference type="SUPFAM" id="SSF53474">
    <property type="entry name" value="alpha/beta-Hydrolases"/>
    <property type="match status" value="1"/>
</dbReference>
<dbReference type="Pfam" id="PF20434">
    <property type="entry name" value="BD-FAE"/>
    <property type="match status" value="1"/>
</dbReference>
<keyword evidence="1" id="KW-0378">Hydrolase</keyword>
<organism evidence="3 4">
    <name type="scientific">Durusdinium trenchii</name>
    <dbReference type="NCBI Taxonomy" id="1381693"/>
    <lineage>
        <taxon>Eukaryota</taxon>
        <taxon>Sar</taxon>
        <taxon>Alveolata</taxon>
        <taxon>Dinophyceae</taxon>
        <taxon>Suessiales</taxon>
        <taxon>Symbiodiniaceae</taxon>
        <taxon>Durusdinium</taxon>
    </lineage>
</organism>